<sequence>MGLIAGLSLGLSFPLHADNLPGFSLTAKDGRFLPEQIDIPAGQKVRLVVKNEGPGPEEFESSALNREKVILPGKSAEIFIGPLKPGTYDFYGEFHPQTARGRIVAR</sequence>
<dbReference type="Pfam" id="PF13473">
    <property type="entry name" value="Cupredoxin_1"/>
    <property type="match status" value="1"/>
</dbReference>
<dbReference type="Proteomes" id="UP000243180">
    <property type="component" value="Chromosome"/>
</dbReference>
<evidence type="ECO:0000259" key="1">
    <source>
        <dbReference type="Pfam" id="PF13473"/>
    </source>
</evidence>
<dbReference type="AlphaFoldDB" id="A0A1B4XCB1"/>
<dbReference type="InterPro" id="IPR008972">
    <property type="entry name" value="Cupredoxin"/>
</dbReference>
<feature type="domain" description="EfeO-type cupredoxin-like" evidence="1">
    <location>
        <begin position="6"/>
        <end position="105"/>
    </location>
</feature>
<dbReference type="EMBL" id="AP014879">
    <property type="protein sequence ID" value="BAV32458.1"/>
    <property type="molecule type" value="Genomic_DNA"/>
</dbReference>
<name>A0A1B4XCB1_9GAMM</name>
<organism evidence="2 3">
    <name type="scientific">Sulfuricaulis limicola</name>
    <dbReference type="NCBI Taxonomy" id="1620215"/>
    <lineage>
        <taxon>Bacteria</taxon>
        <taxon>Pseudomonadati</taxon>
        <taxon>Pseudomonadota</taxon>
        <taxon>Gammaproteobacteria</taxon>
        <taxon>Acidiferrobacterales</taxon>
        <taxon>Acidiferrobacteraceae</taxon>
        <taxon>Sulfuricaulis</taxon>
    </lineage>
</organism>
<reference evidence="2 3" key="1">
    <citation type="submission" date="2015-05" db="EMBL/GenBank/DDBJ databases">
        <title>Complete genome sequence of a sulfur-oxidizing gammaproteobacterium strain HA5.</title>
        <authorList>
            <person name="Miura A."/>
            <person name="Kojima H."/>
            <person name="Fukui M."/>
        </authorList>
    </citation>
    <scope>NUCLEOTIDE SEQUENCE [LARGE SCALE GENOMIC DNA]</scope>
    <source>
        <strain evidence="2 3">HA5</strain>
    </source>
</reference>
<accession>A0A1B4XCB1</accession>
<evidence type="ECO:0000313" key="2">
    <source>
        <dbReference type="EMBL" id="BAV32458.1"/>
    </source>
</evidence>
<evidence type="ECO:0000313" key="3">
    <source>
        <dbReference type="Proteomes" id="UP000243180"/>
    </source>
</evidence>
<keyword evidence="3" id="KW-1185">Reference proteome</keyword>
<dbReference type="SUPFAM" id="SSF49503">
    <property type="entry name" value="Cupredoxins"/>
    <property type="match status" value="1"/>
</dbReference>
<dbReference type="InParanoid" id="A0A1B4XCB1"/>
<gene>
    <name evidence="2" type="ORF">SCL_0134</name>
</gene>
<dbReference type="InterPro" id="IPR028096">
    <property type="entry name" value="EfeO_Cupredoxin"/>
</dbReference>
<dbReference type="Gene3D" id="2.60.40.420">
    <property type="entry name" value="Cupredoxins - blue copper proteins"/>
    <property type="match status" value="1"/>
</dbReference>
<protein>
    <recommendedName>
        <fullName evidence="1">EfeO-type cupredoxin-like domain-containing protein</fullName>
    </recommendedName>
</protein>
<dbReference type="KEGG" id="slim:SCL_0134"/>
<proteinExistence type="predicted"/>